<dbReference type="PANTHER" id="PTHR38340">
    <property type="entry name" value="S-LAYER PROTEIN"/>
    <property type="match status" value="1"/>
</dbReference>
<dbReference type="Pfam" id="PF00353">
    <property type="entry name" value="HemolysinCabind"/>
    <property type="match status" value="10"/>
</dbReference>
<dbReference type="PANTHER" id="PTHR38340:SF1">
    <property type="entry name" value="S-LAYER PROTEIN"/>
    <property type="match status" value="1"/>
</dbReference>
<accession>A0A974A1U7</accession>
<dbReference type="AlphaFoldDB" id="A0A974A1U7"/>
<feature type="region of interest" description="Disordered" evidence="3">
    <location>
        <begin position="86"/>
        <end position="107"/>
    </location>
</feature>
<evidence type="ECO:0000313" key="4">
    <source>
        <dbReference type="EMBL" id="NVI44997.1"/>
    </source>
</evidence>
<dbReference type="PRINTS" id="PR00313">
    <property type="entry name" value="CABNDNGRPT"/>
</dbReference>
<name>A0A974A1U7_9BRAD</name>
<protein>
    <recommendedName>
        <fullName evidence="5">Calcium-binding protein</fullName>
    </recommendedName>
</protein>
<evidence type="ECO:0000256" key="2">
    <source>
        <dbReference type="ARBA" id="ARBA00022525"/>
    </source>
</evidence>
<feature type="compositionally biased region" description="Low complexity" evidence="3">
    <location>
        <begin position="287"/>
        <end position="299"/>
    </location>
</feature>
<comment type="subcellular location">
    <subcellularLocation>
        <location evidence="1">Secreted</location>
    </subcellularLocation>
</comment>
<dbReference type="PROSITE" id="PS00330">
    <property type="entry name" value="HEMOLYSIN_CALCIUM"/>
    <property type="match status" value="7"/>
</dbReference>
<dbReference type="Gene3D" id="2.150.10.10">
    <property type="entry name" value="Serralysin-like metalloprotease, C-terminal"/>
    <property type="match status" value="7"/>
</dbReference>
<dbReference type="InterPro" id="IPR011049">
    <property type="entry name" value="Serralysin-like_metalloprot_C"/>
</dbReference>
<proteinExistence type="predicted"/>
<sequence length="856" mass="85135">MSTITNVALTGTSASETLTANVSYDPVADTYDVVTVIYGAGGDDVLTALSMPITVNGQVLDFGSNLDGSDGNDVLYGGNRNDTLSGDAGSDTLYGGDGNDRLDGGTGNDALYGGNGDDNMSFTGAGFDTFDGGAGNDTLSVVNADLSNSTFTSVEHLYIDNLDPYVSATAAQLNSFSSVGSYTGFHLTLTSPGSIGSNFDPLYTTGGGFTSITGSSGADTIDMSGASDHDQLYLYSGDNLGGNVLIGGSANDQIYGGNGGDTLVGNGGNDWLTSGSGNDGLYGGSGNDSLRSGSGSDTLDGGDGNDDMEGQGSHGFYYGGAGDDLIYPGSLGFDTIDGGAGNDTLYPDSPNTDLSHDTITGVETLQLYLISFSATAAQINSFTTVGGGDYNAWTLTLTTPGSIGSNFDYLDDFASTIIGSSGADTIDVSQSSVGSRWTLSAGDNLGGNVLSGGAGADVLNAGNGGDTLNGNGGNDTLNGGGGNDYLSGGIGNDSLYGGGGNDTIDAGTGTNTIDGGAGTDTANYTGFARSSFTITDLGSGHYHVVGNGHDDTLSNVEALKFSDQTVSIGTPGPISGTAGNDQLYGTAGNDTFYGGAGNDVLVGLAGDDLGYGSDGNDYFYAGAGNDTLIGDAGLDVLLGEDGNDALYGGTGFNYLFGGTGSDTLLGSGGVAGDVNVMFGDDGADYLYGGLGTNYFYGGAGVDTMYGGAGLNIFISSGETDGNLIYGGSGQNYVYGSNGGDTVTGGSGVDVFLMGSGNDVISGGGGVDYAWGGGGADTFAISDVGPEVMVIQDFNSGGTDDFVSFAGTSLHSFADVQAAEFYSPGINTTIVTDASGNAAWLIGVAPGQLDASMFKFS</sequence>
<dbReference type="InterPro" id="IPR018511">
    <property type="entry name" value="Hemolysin-typ_Ca-bd_CS"/>
</dbReference>
<dbReference type="InterPro" id="IPR001343">
    <property type="entry name" value="Hemolysn_Ca-bd"/>
</dbReference>
<evidence type="ECO:0000256" key="1">
    <source>
        <dbReference type="ARBA" id="ARBA00004613"/>
    </source>
</evidence>
<gene>
    <name evidence="4" type="ORF">HAP48_018970</name>
</gene>
<feature type="compositionally biased region" description="Gly residues" evidence="3">
    <location>
        <begin position="277"/>
        <end position="286"/>
    </location>
</feature>
<dbReference type="RefSeq" id="WP_166204417.1">
    <property type="nucleotide sequence ID" value="NZ_CP088285.1"/>
</dbReference>
<evidence type="ECO:0008006" key="5">
    <source>
        <dbReference type="Google" id="ProtNLM"/>
    </source>
</evidence>
<dbReference type="GO" id="GO:0005509">
    <property type="term" value="F:calcium ion binding"/>
    <property type="evidence" value="ECO:0007669"/>
    <property type="project" value="InterPro"/>
</dbReference>
<dbReference type="EMBL" id="JAAOLE020000001">
    <property type="protein sequence ID" value="NVI44997.1"/>
    <property type="molecule type" value="Genomic_DNA"/>
</dbReference>
<comment type="caution">
    <text evidence="4">The sequence shown here is derived from an EMBL/GenBank/DDBJ whole genome shotgun (WGS) entry which is preliminary data.</text>
</comment>
<dbReference type="SUPFAM" id="SSF51120">
    <property type="entry name" value="beta-Roll"/>
    <property type="match status" value="6"/>
</dbReference>
<dbReference type="GO" id="GO:0005576">
    <property type="term" value="C:extracellular region"/>
    <property type="evidence" value="ECO:0007669"/>
    <property type="project" value="UniProtKB-SubCell"/>
</dbReference>
<organism evidence="4">
    <name type="scientific">Bradyrhizobium septentrionale</name>
    <dbReference type="NCBI Taxonomy" id="1404411"/>
    <lineage>
        <taxon>Bacteria</taxon>
        <taxon>Pseudomonadati</taxon>
        <taxon>Pseudomonadota</taxon>
        <taxon>Alphaproteobacteria</taxon>
        <taxon>Hyphomicrobiales</taxon>
        <taxon>Nitrobacteraceae</taxon>
        <taxon>Bradyrhizobium</taxon>
    </lineage>
</organism>
<dbReference type="InterPro" id="IPR050557">
    <property type="entry name" value="RTX_toxin/Mannuronan_C5-epim"/>
</dbReference>
<keyword evidence="2" id="KW-0964">Secreted</keyword>
<reference evidence="4" key="1">
    <citation type="submission" date="2020-06" db="EMBL/GenBank/DDBJ databases">
        <title>Whole Genome Sequence of Bradyrhizobium sp. Strain 1S1.</title>
        <authorList>
            <person name="Bromfield E.S.P."/>
            <person name="Cloutier S."/>
        </authorList>
    </citation>
    <scope>NUCLEOTIDE SEQUENCE [LARGE SCALE GENOMIC DNA]</scope>
    <source>
        <strain evidence="4">1S1</strain>
    </source>
</reference>
<feature type="region of interest" description="Disordered" evidence="3">
    <location>
        <begin position="276"/>
        <end position="313"/>
    </location>
</feature>
<evidence type="ECO:0000256" key="3">
    <source>
        <dbReference type="SAM" id="MobiDB-lite"/>
    </source>
</evidence>